<keyword evidence="4" id="KW-1185">Reference proteome</keyword>
<dbReference type="PANTHER" id="PTHR34282:SF2">
    <property type="entry name" value="DUF3741 DOMAIN-CONTAINING PROTEIN"/>
    <property type="match status" value="1"/>
</dbReference>
<feature type="region of interest" description="Disordered" evidence="1">
    <location>
        <begin position="577"/>
        <end position="605"/>
    </location>
</feature>
<feature type="compositionally biased region" description="Basic and acidic residues" evidence="1">
    <location>
        <begin position="595"/>
        <end position="605"/>
    </location>
</feature>
<feature type="domain" description="DUF4378" evidence="2">
    <location>
        <begin position="787"/>
        <end position="916"/>
    </location>
</feature>
<dbReference type="Pfam" id="PF14309">
    <property type="entry name" value="DUF4378"/>
    <property type="match status" value="1"/>
</dbReference>
<dbReference type="Gramene" id="PSS15589">
    <property type="protein sequence ID" value="PSS15589"/>
    <property type="gene ID" value="CEY00_Acc13081"/>
</dbReference>
<evidence type="ECO:0000313" key="4">
    <source>
        <dbReference type="Proteomes" id="UP000241394"/>
    </source>
</evidence>
<dbReference type="OMA" id="EMSGCGK"/>
<feature type="compositionally biased region" description="Basic and acidic residues" evidence="1">
    <location>
        <begin position="258"/>
        <end position="269"/>
    </location>
</feature>
<organism evidence="3 4">
    <name type="scientific">Actinidia chinensis var. chinensis</name>
    <name type="common">Chinese soft-hair kiwi</name>
    <dbReference type="NCBI Taxonomy" id="1590841"/>
    <lineage>
        <taxon>Eukaryota</taxon>
        <taxon>Viridiplantae</taxon>
        <taxon>Streptophyta</taxon>
        <taxon>Embryophyta</taxon>
        <taxon>Tracheophyta</taxon>
        <taxon>Spermatophyta</taxon>
        <taxon>Magnoliopsida</taxon>
        <taxon>eudicotyledons</taxon>
        <taxon>Gunneridae</taxon>
        <taxon>Pentapetalae</taxon>
        <taxon>asterids</taxon>
        <taxon>Ericales</taxon>
        <taxon>Actinidiaceae</taxon>
        <taxon>Actinidia</taxon>
    </lineage>
</organism>
<reference evidence="3 4" key="1">
    <citation type="submission" date="2017-07" db="EMBL/GenBank/DDBJ databases">
        <title>An improved, manually edited Actinidia chinensis var. chinensis (kiwifruit) genome highlights the challenges associated with draft genomes and gene prediction in plants.</title>
        <authorList>
            <person name="Pilkington S."/>
            <person name="Crowhurst R."/>
            <person name="Hilario E."/>
            <person name="Nardozza S."/>
            <person name="Fraser L."/>
            <person name="Peng Y."/>
            <person name="Gunaseelan K."/>
            <person name="Simpson R."/>
            <person name="Tahir J."/>
            <person name="Deroles S."/>
            <person name="Templeton K."/>
            <person name="Luo Z."/>
            <person name="Davy M."/>
            <person name="Cheng C."/>
            <person name="Mcneilage M."/>
            <person name="Scaglione D."/>
            <person name="Liu Y."/>
            <person name="Zhang Q."/>
            <person name="Datson P."/>
            <person name="De Silva N."/>
            <person name="Gardiner S."/>
            <person name="Bassett H."/>
            <person name="Chagne D."/>
            <person name="Mccallum J."/>
            <person name="Dzierzon H."/>
            <person name="Deng C."/>
            <person name="Wang Y.-Y."/>
            <person name="Barron N."/>
            <person name="Manako K."/>
            <person name="Bowen J."/>
            <person name="Foster T."/>
            <person name="Erridge Z."/>
            <person name="Tiffin H."/>
            <person name="Waite C."/>
            <person name="Davies K."/>
            <person name="Grierson E."/>
            <person name="Laing W."/>
            <person name="Kirk R."/>
            <person name="Chen X."/>
            <person name="Wood M."/>
            <person name="Montefiori M."/>
            <person name="Brummell D."/>
            <person name="Schwinn K."/>
            <person name="Catanach A."/>
            <person name="Fullerton C."/>
            <person name="Li D."/>
            <person name="Meiyalaghan S."/>
            <person name="Nieuwenhuizen N."/>
            <person name="Read N."/>
            <person name="Prakash R."/>
            <person name="Hunter D."/>
            <person name="Zhang H."/>
            <person name="Mckenzie M."/>
            <person name="Knabel M."/>
            <person name="Harris A."/>
            <person name="Allan A."/>
            <person name="Chen A."/>
            <person name="Janssen B."/>
            <person name="Plunkett B."/>
            <person name="Dwamena C."/>
            <person name="Voogd C."/>
            <person name="Leif D."/>
            <person name="Lafferty D."/>
            <person name="Souleyre E."/>
            <person name="Varkonyi-Gasic E."/>
            <person name="Gambi F."/>
            <person name="Hanley J."/>
            <person name="Yao J.-L."/>
            <person name="Cheung J."/>
            <person name="David K."/>
            <person name="Warren B."/>
            <person name="Marsh K."/>
            <person name="Snowden K."/>
            <person name="Lin-Wang K."/>
            <person name="Brian L."/>
            <person name="Martinez-Sanchez M."/>
            <person name="Wang M."/>
            <person name="Ileperuma N."/>
            <person name="Macnee N."/>
            <person name="Campin R."/>
            <person name="Mcatee P."/>
            <person name="Drummond R."/>
            <person name="Espley R."/>
            <person name="Ireland H."/>
            <person name="Wu R."/>
            <person name="Atkinson R."/>
            <person name="Karunairetnam S."/>
            <person name="Bulley S."/>
            <person name="Chunkath S."/>
            <person name="Hanley Z."/>
            <person name="Storey R."/>
            <person name="Thrimawithana A."/>
            <person name="Thomson S."/>
            <person name="David C."/>
            <person name="Testolin R."/>
        </authorList>
    </citation>
    <scope>NUCLEOTIDE SEQUENCE [LARGE SCALE GENOMIC DNA]</scope>
    <source>
        <strain evidence="4">cv. Red5</strain>
        <tissue evidence="3">Young leaf</tissue>
    </source>
</reference>
<evidence type="ECO:0000313" key="3">
    <source>
        <dbReference type="EMBL" id="PSS15589.1"/>
    </source>
</evidence>
<dbReference type="EMBL" id="NKQK01000012">
    <property type="protein sequence ID" value="PSS15589.1"/>
    <property type="molecule type" value="Genomic_DNA"/>
</dbReference>
<dbReference type="AlphaFoldDB" id="A0A2R6QV25"/>
<feature type="region of interest" description="Disordered" evidence="1">
    <location>
        <begin position="257"/>
        <end position="303"/>
    </location>
</feature>
<dbReference type="Proteomes" id="UP000241394">
    <property type="component" value="Chromosome LG12"/>
</dbReference>
<protein>
    <submittedName>
        <fullName evidence="3">Titin like</fullName>
    </submittedName>
</protein>
<feature type="compositionally biased region" description="Low complexity" evidence="1">
    <location>
        <begin position="272"/>
        <end position="303"/>
    </location>
</feature>
<gene>
    <name evidence="3" type="ORF">CEY00_Acc13081</name>
</gene>
<dbReference type="InterPro" id="IPR025486">
    <property type="entry name" value="DUF4378"/>
</dbReference>
<evidence type="ECO:0000256" key="1">
    <source>
        <dbReference type="SAM" id="MobiDB-lite"/>
    </source>
</evidence>
<reference evidence="4" key="2">
    <citation type="journal article" date="2018" name="BMC Genomics">
        <title>A manually annotated Actinidia chinensis var. chinensis (kiwifruit) genome highlights the challenges associated with draft genomes and gene prediction in plants.</title>
        <authorList>
            <person name="Pilkington S.M."/>
            <person name="Crowhurst R."/>
            <person name="Hilario E."/>
            <person name="Nardozza S."/>
            <person name="Fraser L."/>
            <person name="Peng Y."/>
            <person name="Gunaseelan K."/>
            <person name="Simpson R."/>
            <person name="Tahir J."/>
            <person name="Deroles S.C."/>
            <person name="Templeton K."/>
            <person name="Luo Z."/>
            <person name="Davy M."/>
            <person name="Cheng C."/>
            <person name="McNeilage M."/>
            <person name="Scaglione D."/>
            <person name="Liu Y."/>
            <person name="Zhang Q."/>
            <person name="Datson P."/>
            <person name="De Silva N."/>
            <person name="Gardiner S.E."/>
            <person name="Bassett H."/>
            <person name="Chagne D."/>
            <person name="McCallum J."/>
            <person name="Dzierzon H."/>
            <person name="Deng C."/>
            <person name="Wang Y.Y."/>
            <person name="Barron L."/>
            <person name="Manako K."/>
            <person name="Bowen J."/>
            <person name="Foster T.M."/>
            <person name="Erridge Z.A."/>
            <person name="Tiffin H."/>
            <person name="Waite C.N."/>
            <person name="Davies K.M."/>
            <person name="Grierson E.P."/>
            <person name="Laing W.A."/>
            <person name="Kirk R."/>
            <person name="Chen X."/>
            <person name="Wood M."/>
            <person name="Montefiori M."/>
            <person name="Brummell D.A."/>
            <person name="Schwinn K.E."/>
            <person name="Catanach A."/>
            <person name="Fullerton C."/>
            <person name="Li D."/>
            <person name="Meiyalaghan S."/>
            <person name="Nieuwenhuizen N."/>
            <person name="Read N."/>
            <person name="Prakash R."/>
            <person name="Hunter D."/>
            <person name="Zhang H."/>
            <person name="McKenzie M."/>
            <person name="Knabel M."/>
            <person name="Harris A."/>
            <person name="Allan A.C."/>
            <person name="Gleave A."/>
            <person name="Chen A."/>
            <person name="Janssen B.J."/>
            <person name="Plunkett B."/>
            <person name="Ampomah-Dwamena C."/>
            <person name="Voogd C."/>
            <person name="Leif D."/>
            <person name="Lafferty D."/>
            <person name="Souleyre E.J.F."/>
            <person name="Varkonyi-Gasic E."/>
            <person name="Gambi F."/>
            <person name="Hanley J."/>
            <person name="Yao J.L."/>
            <person name="Cheung J."/>
            <person name="David K.M."/>
            <person name="Warren B."/>
            <person name="Marsh K."/>
            <person name="Snowden K.C."/>
            <person name="Lin-Wang K."/>
            <person name="Brian L."/>
            <person name="Martinez-Sanchez M."/>
            <person name="Wang M."/>
            <person name="Ileperuma N."/>
            <person name="Macnee N."/>
            <person name="Campin R."/>
            <person name="McAtee P."/>
            <person name="Drummond R.S.M."/>
            <person name="Espley R.V."/>
            <person name="Ireland H.S."/>
            <person name="Wu R."/>
            <person name="Atkinson R.G."/>
            <person name="Karunairetnam S."/>
            <person name="Bulley S."/>
            <person name="Chunkath S."/>
            <person name="Hanley Z."/>
            <person name="Storey R."/>
            <person name="Thrimawithana A.H."/>
            <person name="Thomson S."/>
            <person name="David C."/>
            <person name="Testolin R."/>
            <person name="Huang H."/>
            <person name="Hellens R.P."/>
            <person name="Schaffer R.J."/>
        </authorList>
    </citation>
    <scope>NUCLEOTIDE SEQUENCE [LARGE SCALE GENOMIC DNA]</scope>
    <source>
        <strain evidence="4">cv. Red5</strain>
    </source>
</reference>
<proteinExistence type="predicted"/>
<dbReference type="FunCoup" id="A0A2R6QV25">
    <property type="interactions" value="709"/>
</dbReference>
<dbReference type="OrthoDB" id="1079501at2759"/>
<accession>A0A2R6QV25</accession>
<dbReference type="PANTHER" id="PTHR34282">
    <property type="entry name" value="OS01G0228800 PROTEIN-RELATED"/>
    <property type="match status" value="1"/>
</dbReference>
<sequence length="923" mass="103929">MPQDSLRSAVYRSFVTCDDPKGVVECGTIRISKKNPKRLEDKVESRRTQIPNNLSSSAYKEGKEMASANVTEDLHNPSSFQLMEVSRGAQKLNKVIDSWSTGMTFDGQSKEIAKDLLKGALDLQESLVMLGKLQEASQYMAKLKKQQKEKSKGERIDEVGIERTRSHRFTDQNYQAGIQNPRLSVDRSSRDCFEHKEKSRGARVDEVGISRTSFLRFTDQNYQTGFPRLSVDGSSRDCFEELRTAIRDGLARQNLLQPERKAYRDKRAPDFSPDIASTSSSQSSMFNSHDFASSESSLSSKAPQKSKGLNLIAKLMGLEEVPSQAVQTTPGKELGSEKVCSRRRAMFDIDMPKSRKPQSAAEYKVHTEEKKLKEIVETMQFKGILTSSSAEGYGPQSDRSNASYFKERFTEDAPPIVIMKPWIHRDKFSLQEIDEFSHKSLAVTASHAKEENSVRLDLELKPRRISSAEANEPRLQKFIRDVEALDTDEVLRKSKMRDLQQSYKKYRRVNGEETQIKRHGKDGDKGSKKMQEKTEEIAIKADDKLSSNKLKVSVTVNQQQRKKAIEKKVNRIQKLTPRRKKPEEVGNVKSKTVSKSHDQVKLTSPKERRAEIGSIVMKSRISQQKFTSATIVSRRATPATSHNCGDGKKNLNNEAANLVVENVGCEYGEELIYISCENEPDTTRINAATADQLLTEEGTDASEIQITEQSDSRLDSLCDVIPQTAQLETYCKSAEEAMSCIDQNPTETKCFRTESKAEDLFLSSPSFLSCAEDLFDFNATETLAFQAASLNNPGTDDTKLLLDCANELVQKKWVICTQTKHPLLCFRVRGLKTSTPLAQLIEDVWDGIENLRSYSKHAGSKLPKDGVFVVLERDLNCLGAVNRGWDLGWRHSFTVDEVEQVVCGIEKLVFNGLIEDLFTDFVL</sequence>
<name>A0A2R6QV25_ACTCC</name>
<comment type="caution">
    <text evidence="3">The sequence shown here is derived from an EMBL/GenBank/DDBJ whole genome shotgun (WGS) entry which is preliminary data.</text>
</comment>
<evidence type="ECO:0000259" key="2">
    <source>
        <dbReference type="Pfam" id="PF14309"/>
    </source>
</evidence>
<dbReference type="STRING" id="1590841.A0A2R6QV25"/>
<dbReference type="InParanoid" id="A0A2R6QV25"/>